<evidence type="ECO:0000256" key="1">
    <source>
        <dbReference type="SAM" id="MobiDB-lite"/>
    </source>
</evidence>
<feature type="region of interest" description="Disordered" evidence="1">
    <location>
        <begin position="1"/>
        <end position="36"/>
    </location>
</feature>
<reference evidence="2 3" key="1">
    <citation type="submission" date="2021-06" db="EMBL/GenBank/DDBJ databases">
        <title>Caerostris darwini draft genome.</title>
        <authorList>
            <person name="Kono N."/>
            <person name="Arakawa K."/>
        </authorList>
    </citation>
    <scope>NUCLEOTIDE SEQUENCE [LARGE SCALE GENOMIC DNA]</scope>
</reference>
<dbReference type="EMBL" id="BPLQ01009764">
    <property type="protein sequence ID" value="GIY46460.1"/>
    <property type="molecule type" value="Genomic_DNA"/>
</dbReference>
<feature type="compositionally biased region" description="Basic and acidic residues" evidence="1">
    <location>
        <begin position="1"/>
        <end position="24"/>
    </location>
</feature>
<dbReference type="AlphaFoldDB" id="A0AAV4TNN7"/>
<feature type="compositionally biased region" description="Basic and acidic residues" evidence="1">
    <location>
        <begin position="66"/>
        <end position="82"/>
    </location>
</feature>
<gene>
    <name evidence="2" type="ORF">CDAR_311781</name>
</gene>
<evidence type="ECO:0000313" key="2">
    <source>
        <dbReference type="EMBL" id="GIY46460.1"/>
    </source>
</evidence>
<dbReference type="Proteomes" id="UP001054837">
    <property type="component" value="Unassembled WGS sequence"/>
</dbReference>
<proteinExistence type="predicted"/>
<protein>
    <submittedName>
        <fullName evidence="2">Uncharacterized protein</fullName>
    </submittedName>
</protein>
<evidence type="ECO:0000313" key="3">
    <source>
        <dbReference type="Proteomes" id="UP001054837"/>
    </source>
</evidence>
<accession>A0AAV4TNN7</accession>
<sequence>MKKEEKSLPEGKKVASADVTDKQGETSPGRRKTAISFLPPANFLVERSSNGYAKQAPFEYPPQVHADQKRTHNKAMEHSKEQRENNGFIYLFMKKKKKKSLPEGKKVASADVTDNKEKQVQEEEKQLFLFFPQR</sequence>
<feature type="region of interest" description="Disordered" evidence="1">
    <location>
        <begin position="54"/>
        <end position="82"/>
    </location>
</feature>
<organism evidence="2 3">
    <name type="scientific">Caerostris darwini</name>
    <dbReference type="NCBI Taxonomy" id="1538125"/>
    <lineage>
        <taxon>Eukaryota</taxon>
        <taxon>Metazoa</taxon>
        <taxon>Ecdysozoa</taxon>
        <taxon>Arthropoda</taxon>
        <taxon>Chelicerata</taxon>
        <taxon>Arachnida</taxon>
        <taxon>Araneae</taxon>
        <taxon>Araneomorphae</taxon>
        <taxon>Entelegynae</taxon>
        <taxon>Araneoidea</taxon>
        <taxon>Araneidae</taxon>
        <taxon>Caerostris</taxon>
    </lineage>
</organism>
<keyword evidence="3" id="KW-1185">Reference proteome</keyword>
<comment type="caution">
    <text evidence="2">The sequence shown here is derived from an EMBL/GenBank/DDBJ whole genome shotgun (WGS) entry which is preliminary data.</text>
</comment>
<name>A0AAV4TNN7_9ARAC</name>